<proteinExistence type="predicted"/>
<name>A0A540M011_MALBA</name>
<dbReference type="EMBL" id="VIEB01000402">
    <property type="protein sequence ID" value="TQD92074.1"/>
    <property type="molecule type" value="Genomic_DNA"/>
</dbReference>
<gene>
    <name evidence="1" type="ORF">C1H46_022353</name>
</gene>
<evidence type="ECO:0000313" key="2">
    <source>
        <dbReference type="Proteomes" id="UP000315295"/>
    </source>
</evidence>
<organism evidence="1 2">
    <name type="scientific">Malus baccata</name>
    <name type="common">Siberian crab apple</name>
    <name type="synonym">Pyrus baccata</name>
    <dbReference type="NCBI Taxonomy" id="106549"/>
    <lineage>
        <taxon>Eukaryota</taxon>
        <taxon>Viridiplantae</taxon>
        <taxon>Streptophyta</taxon>
        <taxon>Embryophyta</taxon>
        <taxon>Tracheophyta</taxon>
        <taxon>Spermatophyta</taxon>
        <taxon>Magnoliopsida</taxon>
        <taxon>eudicotyledons</taxon>
        <taxon>Gunneridae</taxon>
        <taxon>Pentapetalae</taxon>
        <taxon>rosids</taxon>
        <taxon>fabids</taxon>
        <taxon>Rosales</taxon>
        <taxon>Rosaceae</taxon>
        <taxon>Amygdaloideae</taxon>
        <taxon>Maleae</taxon>
        <taxon>Malus</taxon>
    </lineage>
</organism>
<protein>
    <submittedName>
        <fullName evidence="1">Uncharacterized protein</fullName>
    </submittedName>
</protein>
<dbReference type="Proteomes" id="UP000315295">
    <property type="component" value="Unassembled WGS sequence"/>
</dbReference>
<reference evidence="1 2" key="1">
    <citation type="journal article" date="2019" name="G3 (Bethesda)">
        <title>Sequencing of a Wild Apple (Malus baccata) Genome Unravels the Differences Between Cultivated and Wild Apple Species Regarding Disease Resistance and Cold Tolerance.</title>
        <authorList>
            <person name="Chen X."/>
        </authorList>
    </citation>
    <scope>NUCLEOTIDE SEQUENCE [LARGE SCALE GENOMIC DNA]</scope>
    <source>
        <strain evidence="2">cv. Shandingzi</strain>
        <tissue evidence="1">Leaves</tissue>
    </source>
</reference>
<comment type="caution">
    <text evidence="1">The sequence shown here is derived from an EMBL/GenBank/DDBJ whole genome shotgun (WGS) entry which is preliminary data.</text>
</comment>
<keyword evidence="2" id="KW-1185">Reference proteome</keyword>
<dbReference type="AlphaFoldDB" id="A0A540M011"/>
<evidence type="ECO:0000313" key="1">
    <source>
        <dbReference type="EMBL" id="TQD92074.1"/>
    </source>
</evidence>
<accession>A0A540M011</accession>
<sequence>MQMVTEALVQGTADHGDIANELEEMGLSPMDQMDALSLILDKPKNVGVFRTIKSELKKVFVQRLLSDKASG</sequence>